<dbReference type="PANTHER" id="PTHR12753:SF0">
    <property type="entry name" value="ALPHA N-TERMINAL PROTEIN METHYLTRANSFERASE 1"/>
    <property type="match status" value="1"/>
</dbReference>
<dbReference type="EMBL" id="FNXT01001367">
    <property type="protein sequence ID" value="SZX79430.1"/>
    <property type="molecule type" value="Genomic_DNA"/>
</dbReference>
<evidence type="ECO:0000256" key="1">
    <source>
        <dbReference type="ARBA" id="ARBA00009059"/>
    </source>
</evidence>
<evidence type="ECO:0000313" key="15">
    <source>
        <dbReference type="EMBL" id="SZX79430.1"/>
    </source>
</evidence>
<dbReference type="PANTHER" id="PTHR12753">
    <property type="entry name" value="AD-003 - RELATED"/>
    <property type="match status" value="1"/>
</dbReference>
<proteinExistence type="inferred from homology"/>
<comment type="similarity">
    <text evidence="1">Belongs to the methyltransferase superfamily. NTM1 family.</text>
</comment>
<evidence type="ECO:0000256" key="3">
    <source>
        <dbReference type="ARBA" id="ARBA00022679"/>
    </source>
</evidence>
<organism evidence="15 16">
    <name type="scientific">Tetradesmus obliquus</name>
    <name type="common">Green alga</name>
    <name type="synonym">Acutodesmus obliquus</name>
    <dbReference type="NCBI Taxonomy" id="3088"/>
    <lineage>
        <taxon>Eukaryota</taxon>
        <taxon>Viridiplantae</taxon>
        <taxon>Chlorophyta</taxon>
        <taxon>core chlorophytes</taxon>
        <taxon>Chlorophyceae</taxon>
        <taxon>CS clade</taxon>
        <taxon>Sphaeropleales</taxon>
        <taxon>Scenedesmaceae</taxon>
        <taxon>Tetradesmus</taxon>
    </lineage>
</organism>
<feature type="region of interest" description="Disordered" evidence="13">
    <location>
        <begin position="1"/>
        <end position="27"/>
    </location>
</feature>
<dbReference type="EMBL" id="FNXT01000078">
    <property type="protein sequence ID" value="SZX60595.1"/>
    <property type="molecule type" value="Genomic_DNA"/>
</dbReference>
<evidence type="ECO:0000313" key="14">
    <source>
        <dbReference type="EMBL" id="SZX60595.1"/>
    </source>
</evidence>
<dbReference type="Pfam" id="PF05891">
    <property type="entry name" value="Methyltransf_PK"/>
    <property type="match status" value="1"/>
</dbReference>
<evidence type="ECO:0000256" key="5">
    <source>
        <dbReference type="ARBA" id="ARBA00039112"/>
    </source>
</evidence>
<dbReference type="InterPro" id="IPR008576">
    <property type="entry name" value="MeTrfase_NTM1"/>
</dbReference>
<reference evidence="15 16" key="1">
    <citation type="submission" date="2016-10" db="EMBL/GenBank/DDBJ databases">
        <authorList>
            <person name="Cai Z."/>
        </authorList>
    </citation>
    <scope>NUCLEOTIDE SEQUENCE [LARGE SCALE GENOMIC DNA]</scope>
</reference>
<evidence type="ECO:0000256" key="12">
    <source>
        <dbReference type="PIRSR" id="PIRSR016958-1"/>
    </source>
</evidence>
<comment type="catalytic activity">
    <reaction evidence="8">
        <text>N-terminal L-seryl-L-prolyl-L-lysyl-[protein] + 3 S-adenosyl-L-methionine = N-terminal N,N,N-trimethyl-L-seryl-L-prolyl-L-lysyl-[protein] + 3 S-adenosyl-L-homocysteine + 3 H(+)</text>
        <dbReference type="Rhea" id="RHEA:54724"/>
        <dbReference type="Rhea" id="RHEA-COMP:13789"/>
        <dbReference type="Rhea" id="RHEA-COMP:13973"/>
        <dbReference type="ChEBI" id="CHEBI:15378"/>
        <dbReference type="ChEBI" id="CHEBI:57856"/>
        <dbReference type="ChEBI" id="CHEBI:59789"/>
        <dbReference type="ChEBI" id="CHEBI:138061"/>
        <dbReference type="ChEBI" id="CHEBI:138317"/>
        <dbReference type="EC" id="2.1.1.244"/>
    </reaction>
</comment>
<comment type="function">
    <text evidence="11">Alpha-N-methyltransferase that methylates the N-terminus of target proteins containing the N-terminal motif [Ala/Pro/Ser]-Pro-Lys when the initiator Met is cleaved. Specifically catalyzes mono-, di- or tri-methylation of exposed alpha-amino group of Ala or Ser residue in the [Ala/Ser]-Pro-Lys motif and mono- or di-methylation of Pro in the Pro-Pro-Lys motif.</text>
</comment>
<dbReference type="GO" id="GO:0032259">
    <property type="term" value="P:methylation"/>
    <property type="evidence" value="ECO:0007669"/>
    <property type="project" value="UniProtKB-KW"/>
</dbReference>
<dbReference type="InterPro" id="IPR029063">
    <property type="entry name" value="SAM-dependent_MTases_sf"/>
</dbReference>
<dbReference type="SUPFAM" id="SSF53335">
    <property type="entry name" value="S-adenosyl-L-methionine-dependent methyltransferases"/>
    <property type="match status" value="1"/>
</dbReference>
<accession>A0A383WPN9</accession>
<feature type="binding site" evidence="12">
    <location>
        <position position="100"/>
    </location>
    <ligand>
        <name>S-adenosyl-L-methionine</name>
        <dbReference type="ChEBI" id="CHEBI:59789"/>
    </ligand>
</feature>
<dbReference type="CDD" id="cd02440">
    <property type="entry name" value="AdoMet_MTases"/>
    <property type="match status" value="1"/>
</dbReference>
<protein>
    <recommendedName>
        <fullName evidence="6">Alpha N-terminal protein methyltransferase 1</fullName>
        <ecNumber evidence="5">2.1.1.244</ecNumber>
    </recommendedName>
    <alternativeName>
        <fullName evidence="7">X-Pro-Lys N-terminal protein methyltransferase 1</fullName>
    </alternativeName>
</protein>
<feature type="binding site" evidence="12">
    <location>
        <position position="169"/>
    </location>
    <ligand>
        <name>S-adenosyl-L-methionine</name>
        <dbReference type="ChEBI" id="CHEBI:59789"/>
    </ligand>
</feature>
<comment type="catalytic activity">
    <reaction evidence="9">
        <text>N-terminal L-prolyl-L-prolyl-L-lysyl-[protein] + 2 S-adenosyl-L-methionine = N-terminal N,N-dimethyl-L-prolyl-L-prolyl-L-lysyl-[protein] + 2 S-adenosyl-L-homocysteine + 2 H(+)</text>
        <dbReference type="Rhea" id="RHEA:54736"/>
        <dbReference type="Rhea" id="RHEA-COMP:13787"/>
        <dbReference type="Rhea" id="RHEA-COMP:13974"/>
        <dbReference type="ChEBI" id="CHEBI:15378"/>
        <dbReference type="ChEBI" id="CHEBI:57856"/>
        <dbReference type="ChEBI" id="CHEBI:59789"/>
        <dbReference type="ChEBI" id="CHEBI:138059"/>
        <dbReference type="ChEBI" id="CHEBI:138318"/>
        <dbReference type="EC" id="2.1.1.244"/>
    </reaction>
</comment>
<dbReference type="Proteomes" id="UP000256970">
    <property type="component" value="Unassembled WGS sequence"/>
</dbReference>
<evidence type="ECO:0000313" key="16">
    <source>
        <dbReference type="Proteomes" id="UP000256970"/>
    </source>
</evidence>
<evidence type="ECO:0000256" key="8">
    <source>
        <dbReference type="ARBA" id="ARBA00047306"/>
    </source>
</evidence>
<evidence type="ECO:0000256" key="2">
    <source>
        <dbReference type="ARBA" id="ARBA00022603"/>
    </source>
</evidence>
<evidence type="ECO:0000256" key="4">
    <source>
        <dbReference type="ARBA" id="ARBA00022691"/>
    </source>
</evidence>
<feature type="binding site" evidence="12">
    <location>
        <position position="95"/>
    </location>
    <ligand>
        <name>S-adenosyl-L-methionine</name>
        <dbReference type="ChEBI" id="CHEBI:59789"/>
    </ligand>
</feature>
<sequence>MSQPGKDASGKEEYADPQQLWQKAKGEDGTHKQWYEGAVAYWDAQEASYDGVLGGFGFVSDSDISDSRALLQRAMKQQLEQAAAGKRQLTVVDCGAGVGRVSEQLLLGHFSTVDLLEPSRHLLDAAQKNLKAAVAGGSYPAGHALGQCLCQGLQQFEPQPGRYDCIWIQWCLLYLTDDDAIALFNRCKAGLKPDGIIMVKENICKEGFIVDKDDNSLTRSNSYMMDLFGRAGLSVAYNIKQKNFPKNLFEVRMYVLKVPAQQQ</sequence>
<dbReference type="STRING" id="3088.A0A383WPN9"/>
<gene>
    <name evidence="14" type="ORF">BQ4739_LOCUS1130</name>
    <name evidence="15" type="ORF">BQ4739_LOCUS19705</name>
</gene>
<keyword evidence="16" id="KW-1185">Reference proteome</keyword>
<comment type="catalytic activity">
    <reaction evidence="10">
        <text>N-terminal L-alanyl-L-prolyl-L-lysyl-[protein] + 3 S-adenosyl-L-methionine = N-terminal N,N,N-trimethyl-L-alanyl-L-prolyl-L-lysyl-[protein] + 3 S-adenosyl-L-homocysteine + 3 H(+)</text>
        <dbReference type="Rhea" id="RHEA:54712"/>
        <dbReference type="Rhea" id="RHEA-COMP:13785"/>
        <dbReference type="Rhea" id="RHEA-COMP:13971"/>
        <dbReference type="ChEBI" id="CHEBI:15378"/>
        <dbReference type="ChEBI" id="CHEBI:57856"/>
        <dbReference type="ChEBI" id="CHEBI:59789"/>
        <dbReference type="ChEBI" id="CHEBI:138057"/>
        <dbReference type="ChEBI" id="CHEBI:138315"/>
        <dbReference type="EC" id="2.1.1.244"/>
    </reaction>
</comment>
<keyword evidence="2" id="KW-0489">Methyltransferase</keyword>
<evidence type="ECO:0000256" key="11">
    <source>
        <dbReference type="ARBA" id="ARBA00060050"/>
    </source>
</evidence>
<dbReference type="Gene3D" id="3.40.50.150">
    <property type="entry name" value="Vaccinia Virus protein VP39"/>
    <property type="match status" value="1"/>
</dbReference>
<evidence type="ECO:0000256" key="9">
    <source>
        <dbReference type="ARBA" id="ARBA00047885"/>
    </source>
</evidence>
<dbReference type="FunFam" id="3.40.50.150:FF:000025">
    <property type="entry name" value="N-terminal Xaa-Pro-Lys N-methyltransferase 1"/>
    <property type="match status" value="1"/>
</dbReference>
<dbReference type="GO" id="GO:0005737">
    <property type="term" value="C:cytoplasm"/>
    <property type="evidence" value="ECO:0007669"/>
    <property type="project" value="TreeGrafter"/>
</dbReference>
<name>A0A383WPN9_TETOB</name>
<evidence type="ECO:0000256" key="10">
    <source>
        <dbReference type="ARBA" id="ARBA00048167"/>
    </source>
</evidence>
<dbReference type="AlphaFoldDB" id="A0A383WPN9"/>
<evidence type="ECO:0000256" key="13">
    <source>
        <dbReference type="SAM" id="MobiDB-lite"/>
    </source>
</evidence>
<dbReference type="GO" id="GO:0071885">
    <property type="term" value="F:N-terminal protein N-methyltransferase activity"/>
    <property type="evidence" value="ECO:0007669"/>
    <property type="project" value="UniProtKB-EC"/>
</dbReference>
<keyword evidence="4 12" id="KW-0949">S-adenosyl-L-methionine</keyword>
<dbReference type="PIRSF" id="PIRSF016958">
    <property type="entry name" value="DUF858_MeTrfase_lik"/>
    <property type="match status" value="1"/>
</dbReference>
<dbReference type="EC" id="2.1.1.244" evidence="5"/>
<evidence type="ECO:0000256" key="6">
    <source>
        <dbReference type="ARBA" id="ARBA00039449"/>
    </source>
</evidence>
<feature type="binding site" evidence="12">
    <location>
        <begin position="153"/>
        <end position="154"/>
    </location>
    <ligand>
        <name>S-adenosyl-L-methionine</name>
        <dbReference type="ChEBI" id="CHEBI:59789"/>
    </ligand>
</feature>
<evidence type="ECO:0000256" key="7">
    <source>
        <dbReference type="ARBA" id="ARBA00043129"/>
    </source>
</evidence>
<keyword evidence="3" id="KW-0808">Transferase</keyword>